<sequence>MSTFYKLKVKEVIKETLNAVSIIFDVPAALKEEFTFLAGQYITLKKEINNKEVRRAYSICSSPNSNELKVSVKAVENGVFSTYATKELKANDELEVSKPEGKFVLTPQANKNYIAFAAGSGITPVLSMIKAVLETEKTATFTLVYGNKSIADTIFYNELNALKNTFTSQFNLNYVFSREKQDDAVFGRIDTSHVNYFVKNIYKDISFDTAFLCGPEAMINTVTNTLSDNGFAKENILFELFTASIDEDAVAQVKEGESEITVLLDDEETTFSMKQTDTILAASLRNKLDAPYSCQGGVCSSCIAKVTEGKAVMVKNQILTDGELEDGFILTCQAHPTTSKLVVDFDDV</sequence>
<dbReference type="CDD" id="cd00207">
    <property type="entry name" value="fer2"/>
    <property type="match status" value="1"/>
</dbReference>
<keyword evidence="2" id="KW-0285">Flavoprotein</keyword>
<keyword evidence="3" id="KW-0001">2Fe-2S</keyword>
<name>A0ABW3JQ82_9FLAO</name>
<dbReference type="PANTHER" id="PTHR47354:SF8">
    <property type="entry name" value="1,2-PHENYLACETYL-COA EPOXIDASE, SUBUNIT E"/>
    <property type="match status" value="1"/>
</dbReference>
<gene>
    <name evidence="11" type="ORF">ACFQ1U_05510</name>
</gene>
<evidence type="ECO:0000256" key="2">
    <source>
        <dbReference type="ARBA" id="ARBA00022630"/>
    </source>
</evidence>
<dbReference type="InterPro" id="IPR012675">
    <property type="entry name" value="Beta-grasp_dom_sf"/>
</dbReference>
<proteinExistence type="predicted"/>
<dbReference type="EMBL" id="JBHTJR010000030">
    <property type="protein sequence ID" value="MFD0992653.1"/>
    <property type="molecule type" value="Genomic_DNA"/>
</dbReference>
<dbReference type="InterPro" id="IPR001433">
    <property type="entry name" value="OxRdtase_FAD/NAD-bd"/>
</dbReference>
<dbReference type="PRINTS" id="PR00371">
    <property type="entry name" value="FPNCR"/>
</dbReference>
<evidence type="ECO:0000256" key="7">
    <source>
        <dbReference type="ARBA" id="ARBA00023004"/>
    </source>
</evidence>
<feature type="domain" description="2Fe-2S ferredoxin-type" evidence="9">
    <location>
        <begin position="258"/>
        <end position="348"/>
    </location>
</feature>
<dbReference type="PROSITE" id="PS00197">
    <property type="entry name" value="2FE2S_FER_1"/>
    <property type="match status" value="1"/>
</dbReference>
<dbReference type="Gene3D" id="3.10.20.30">
    <property type="match status" value="1"/>
</dbReference>
<dbReference type="InterPro" id="IPR017938">
    <property type="entry name" value="Riboflavin_synthase-like_b-brl"/>
</dbReference>
<evidence type="ECO:0000256" key="5">
    <source>
        <dbReference type="ARBA" id="ARBA00022827"/>
    </source>
</evidence>
<dbReference type="SUPFAM" id="SSF63380">
    <property type="entry name" value="Riboflavin synthase domain-like"/>
    <property type="match status" value="1"/>
</dbReference>
<evidence type="ECO:0000259" key="9">
    <source>
        <dbReference type="PROSITE" id="PS51085"/>
    </source>
</evidence>
<evidence type="ECO:0000259" key="10">
    <source>
        <dbReference type="PROSITE" id="PS51384"/>
    </source>
</evidence>
<evidence type="ECO:0000256" key="1">
    <source>
        <dbReference type="ARBA" id="ARBA00001974"/>
    </source>
</evidence>
<feature type="domain" description="FAD-binding FR-type" evidence="10">
    <location>
        <begin position="2"/>
        <end position="106"/>
    </location>
</feature>
<keyword evidence="7" id="KW-0408">Iron</keyword>
<evidence type="ECO:0000256" key="6">
    <source>
        <dbReference type="ARBA" id="ARBA00023002"/>
    </source>
</evidence>
<evidence type="ECO:0000256" key="3">
    <source>
        <dbReference type="ARBA" id="ARBA00022714"/>
    </source>
</evidence>
<dbReference type="Proteomes" id="UP001597062">
    <property type="component" value="Unassembled WGS sequence"/>
</dbReference>
<dbReference type="Gene3D" id="3.40.50.80">
    <property type="entry name" value="Nucleotide-binding domain of ferredoxin-NADP reductase (FNR) module"/>
    <property type="match status" value="1"/>
</dbReference>
<dbReference type="SUPFAM" id="SSF54292">
    <property type="entry name" value="2Fe-2S ferredoxin-like"/>
    <property type="match status" value="1"/>
</dbReference>
<keyword evidence="8" id="KW-0411">Iron-sulfur</keyword>
<dbReference type="Pfam" id="PF00111">
    <property type="entry name" value="Fer2"/>
    <property type="match status" value="1"/>
</dbReference>
<evidence type="ECO:0000256" key="8">
    <source>
        <dbReference type="ARBA" id="ARBA00023014"/>
    </source>
</evidence>
<dbReference type="Gene3D" id="2.40.30.10">
    <property type="entry name" value="Translation factors"/>
    <property type="match status" value="1"/>
</dbReference>
<dbReference type="PANTHER" id="PTHR47354">
    <property type="entry name" value="NADH OXIDOREDUCTASE HCR"/>
    <property type="match status" value="1"/>
</dbReference>
<evidence type="ECO:0000313" key="11">
    <source>
        <dbReference type="EMBL" id="MFD0992653.1"/>
    </source>
</evidence>
<organism evidence="11 12">
    <name type="scientific">Tenacibaculum geojense</name>
    <dbReference type="NCBI Taxonomy" id="915352"/>
    <lineage>
        <taxon>Bacteria</taxon>
        <taxon>Pseudomonadati</taxon>
        <taxon>Bacteroidota</taxon>
        <taxon>Flavobacteriia</taxon>
        <taxon>Flavobacteriales</taxon>
        <taxon>Flavobacteriaceae</taxon>
        <taxon>Tenacibaculum</taxon>
    </lineage>
</organism>
<dbReference type="PRINTS" id="PR00410">
    <property type="entry name" value="PHEHYDRXLASE"/>
</dbReference>
<dbReference type="InterPro" id="IPR050415">
    <property type="entry name" value="MRET"/>
</dbReference>
<dbReference type="InterPro" id="IPR001041">
    <property type="entry name" value="2Fe-2S_ferredoxin-type"/>
</dbReference>
<dbReference type="PROSITE" id="PS51085">
    <property type="entry name" value="2FE2S_FER_2"/>
    <property type="match status" value="1"/>
</dbReference>
<dbReference type="SUPFAM" id="SSF52343">
    <property type="entry name" value="Ferredoxin reductase-like, C-terminal NADP-linked domain"/>
    <property type="match status" value="1"/>
</dbReference>
<comment type="caution">
    <text evidence="11">The sequence shown here is derived from an EMBL/GenBank/DDBJ whole genome shotgun (WGS) entry which is preliminary data.</text>
</comment>
<dbReference type="InterPro" id="IPR001709">
    <property type="entry name" value="Flavoprot_Pyr_Nucl_cyt_Rdtase"/>
</dbReference>
<dbReference type="CDD" id="cd06214">
    <property type="entry name" value="PA_degradation_oxidoreductase_like"/>
    <property type="match status" value="1"/>
</dbReference>
<evidence type="ECO:0000256" key="4">
    <source>
        <dbReference type="ARBA" id="ARBA00022723"/>
    </source>
</evidence>
<accession>A0ABW3JQ82</accession>
<dbReference type="InterPro" id="IPR008333">
    <property type="entry name" value="Cbr1-like_FAD-bd_dom"/>
</dbReference>
<keyword evidence="12" id="KW-1185">Reference proteome</keyword>
<dbReference type="Pfam" id="PF00970">
    <property type="entry name" value="FAD_binding_6"/>
    <property type="match status" value="1"/>
</dbReference>
<keyword evidence="5" id="KW-0274">FAD</keyword>
<dbReference type="RefSeq" id="WP_386106158.1">
    <property type="nucleotide sequence ID" value="NZ_JBHTJR010000030.1"/>
</dbReference>
<dbReference type="PROSITE" id="PS51384">
    <property type="entry name" value="FAD_FR"/>
    <property type="match status" value="1"/>
</dbReference>
<dbReference type="InterPro" id="IPR017927">
    <property type="entry name" value="FAD-bd_FR_type"/>
</dbReference>
<keyword evidence="6" id="KW-0560">Oxidoreductase</keyword>
<reference evidence="12" key="1">
    <citation type="journal article" date="2019" name="Int. J. Syst. Evol. Microbiol.">
        <title>The Global Catalogue of Microorganisms (GCM) 10K type strain sequencing project: providing services to taxonomists for standard genome sequencing and annotation.</title>
        <authorList>
            <consortium name="The Broad Institute Genomics Platform"/>
            <consortium name="The Broad Institute Genome Sequencing Center for Infectious Disease"/>
            <person name="Wu L."/>
            <person name="Ma J."/>
        </authorList>
    </citation>
    <scope>NUCLEOTIDE SEQUENCE [LARGE SCALE GENOMIC DNA]</scope>
    <source>
        <strain evidence="12">CCUG 60527</strain>
    </source>
</reference>
<comment type="cofactor">
    <cofactor evidence="1">
        <name>FAD</name>
        <dbReference type="ChEBI" id="CHEBI:57692"/>
    </cofactor>
</comment>
<protein>
    <submittedName>
        <fullName evidence="11">2Fe-2S iron-sulfur cluster-binding protein</fullName>
    </submittedName>
</protein>
<dbReference type="Pfam" id="PF00175">
    <property type="entry name" value="NAD_binding_1"/>
    <property type="match status" value="1"/>
</dbReference>
<dbReference type="InterPro" id="IPR036010">
    <property type="entry name" value="2Fe-2S_ferredoxin-like_sf"/>
</dbReference>
<keyword evidence="4" id="KW-0479">Metal-binding</keyword>
<dbReference type="InterPro" id="IPR006058">
    <property type="entry name" value="2Fe2S_fd_BS"/>
</dbReference>
<dbReference type="InterPro" id="IPR039261">
    <property type="entry name" value="FNR_nucleotide-bd"/>
</dbReference>
<evidence type="ECO:0000313" key="12">
    <source>
        <dbReference type="Proteomes" id="UP001597062"/>
    </source>
</evidence>